<dbReference type="PROSITE" id="PS00018">
    <property type="entry name" value="EF_HAND_1"/>
    <property type="match status" value="2"/>
</dbReference>
<dbReference type="InterPro" id="IPR002048">
    <property type="entry name" value="EF_hand_dom"/>
</dbReference>
<dbReference type="InterPro" id="IPR018247">
    <property type="entry name" value="EF_Hand_1_Ca_BS"/>
</dbReference>
<name>A0AA36IHP0_9DINO</name>
<dbReference type="Gene3D" id="1.10.238.10">
    <property type="entry name" value="EF-hand"/>
    <property type="match status" value="1"/>
</dbReference>
<dbReference type="CDD" id="cd00051">
    <property type="entry name" value="EFh"/>
    <property type="match status" value="1"/>
</dbReference>
<accession>A0AA36IHP0</accession>
<evidence type="ECO:0000259" key="2">
    <source>
        <dbReference type="PROSITE" id="PS50222"/>
    </source>
</evidence>
<protein>
    <recommendedName>
        <fullName evidence="2">EF-hand domain-containing protein</fullName>
    </recommendedName>
</protein>
<keyword evidence="1" id="KW-0106">Calcium</keyword>
<evidence type="ECO:0000313" key="4">
    <source>
        <dbReference type="Proteomes" id="UP001178507"/>
    </source>
</evidence>
<reference evidence="3" key="1">
    <citation type="submission" date="2023-08" db="EMBL/GenBank/DDBJ databases">
        <authorList>
            <person name="Chen Y."/>
            <person name="Shah S."/>
            <person name="Dougan E. K."/>
            <person name="Thang M."/>
            <person name="Chan C."/>
        </authorList>
    </citation>
    <scope>NUCLEOTIDE SEQUENCE</scope>
</reference>
<dbReference type="Pfam" id="PF13499">
    <property type="entry name" value="EF-hand_7"/>
    <property type="match status" value="1"/>
</dbReference>
<organism evidence="3 4">
    <name type="scientific">Effrenium voratum</name>
    <dbReference type="NCBI Taxonomy" id="2562239"/>
    <lineage>
        <taxon>Eukaryota</taxon>
        <taxon>Sar</taxon>
        <taxon>Alveolata</taxon>
        <taxon>Dinophyceae</taxon>
        <taxon>Suessiales</taxon>
        <taxon>Symbiodiniaceae</taxon>
        <taxon>Effrenium</taxon>
    </lineage>
</organism>
<keyword evidence="4" id="KW-1185">Reference proteome</keyword>
<feature type="domain" description="EF-hand" evidence="2">
    <location>
        <begin position="49"/>
        <end position="84"/>
    </location>
</feature>
<gene>
    <name evidence="3" type="ORF">EVOR1521_LOCUS13073</name>
</gene>
<dbReference type="EMBL" id="CAUJNA010001435">
    <property type="protein sequence ID" value="CAJ1386891.1"/>
    <property type="molecule type" value="Genomic_DNA"/>
</dbReference>
<dbReference type="Proteomes" id="UP001178507">
    <property type="component" value="Unassembled WGS sequence"/>
</dbReference>
<dbReference type="GO" id="GO:0005509">
    <property type="term" value="F:calcium ion binding"/>
    <property type="evidence" value="ECO:0007669"/>
    <property type="project" value="InterPro"/>
</dbReference>
<feature type="domain" description="EF-hand" evidence="2">
    <location>
        <begin position="13"/>
        <end position="48"/>
    </location>
</feature>
<dbReference type="PANTHER" id="PTHR47225">
    <property type="entry name" value="EF-HAND CALCIUM-BINDING DOMAIN-CONTAINING PROTEIN 12"/>
    <property type="match status" value="1"/>
</dbReference>
<proteinExistence type="predicted"/>
<dbReference type="PANTHER" id="PTHR47225:SF1">
    <property type="entry name" value="EF-HAND CALCIUM-BINDING DOMAIN-CONTAINING PROTEIN 12"/>
    <property type="match status" value="1"/>
</dbReference>
<dbReference type="AlphaFoldDB" id="A0AA36IHP0"/>
<evidence type="ECO:0000313" key="3">
    <source>
        <dbReference type="EMBL" id="CAJ1386891.1"/>
    </source>
</evidence>
<sequence>MAALAKIHDQLSQSMTRTVDWFRKMDSSGDGKISRAELKKGLKDMGCSLSASDLKAIMIFLDNDDSGSISLQELQRGMNRAVRAVAEAAGKLEPVFQGPARSAYEALVQINAALRSNTQLIFGQRVADGRSFFKAMDKETRAARWTAARWAAACGAWGWRSPSRCSRRFWTPWTPTATAWWR</sequence>
<dbReference type="SMART" id="SM00054">
    <property type="entry name" value="EFh"/>
    <property type="match status" value="2"/>
</dbReference>
<dbReference type="PROSITE" id="PS50222">
    <property type="entry name" value="EF_HAND_2"/>
    <property type="match status" value="2"/>
</dbReference>
<dbReference type="InterPro" id="IPR011992">
    <property type="entry name" value="EF-hand-dom_pair"/>
</dbReference>
<comment type="caution">
    <text evidence="3">The sequence shown here is derived from an EMBL/GenBank/DDBJ whole genome shotgun (WGS) entry which is preliminary data.</text>
</comment>
<dbReference type="InterPro" id="IPR042847">
    <property type="entry name" value="EFC12"/>
</dbReference>
<dbReference type="SUPFAM" id="SSF47473">
    <property type="entry name" value="EF-hand"/>
    <property type="match status" value="1"/>
</dbReference>
<evidence type="ECO:0000256" key="1">
    <source>
        <dbReference type="ARBA" id="ARBA00022837"/>
    </source>
</evidence>